<proteinExistence type="inferred from homology"/>
<dbReference type="Gene3D" id="3.40.50.620">
    <property type="entry name" value="HUPs"/>
    <property type="match status" value="1"/>
</dbReference>
<evidence type="ECO:0000259" key="11">
    <source>
        <dbReference type="SMART" id="SM01016"/>
    </source>
</evidence>
<accession>A0A0S1SH51</accession>
<dbReference type="InterPro" id="IPR014729">
    <property type="entry name" value="Rossmann-like_a/b/a_fold"/>
</dbReference>
<comment type="subcellular location">
    <subcellularLocation>
        <location evidence="8">Cytoplasm</location>
    </subcellularLocation>
</comment>
<keyword evidence="4 8" id="KW-0067">ATP-binding</keyword>
<dbReference type="CDD" id="cd07956">
    <property type="entry name" value="Anticodon_Ia_Arg"/>
    <property type="match status" value="1"/>
</dbReference>
<dbReference type="InterPro" id="IPR008909">
    <property type="entry name" value="DALR_anticod-bd"/>
</dbReference>
<dbReference type="SUPFAM" id="SSF52374">
    <property type="entry name" value="Nucleotidylyl transferase"/>
    <property type="match status" value="1"/>
</dbReference>
<dbReference type="SMART" id="SM00836">
    <property type="entry name" value="DALR_1"/>
    <property type="match status" value="1"/>
</dbReference>
<gene>
    <name evidence="8" type="primary">argS</name>
    <name evidence="12" type="ORF">PeribacterD1_0624</name>
</gene>
<dbReference type="SUPFAM" id="SSF47323">
    <property type="entry name" value="Anticodon-binding domain of a subclass of class I aminoacyl-tRNA synthetases"/>
    <property type="match status" value="1"/>
</dbReference>
<keyword evidence="8" id="KW-0963">Cytoplasm</keyword>
<dbReference type="KEGG" id="prf:PeribacterA2_0623"/>
<comment type="subunit">
    <text evidence="8">Monomer.</text>
</comment>
<dbReference type="FunFam" id="3.40.50.620:FF:000116">
    <property type="entry name" value="Arginine--tRNA ligase"/>
    <property type="match status" value="1"/>
</dbReference>
<keyword evidence="3 8" id="KW-0547">Nucleotide-binding</keyword>
<evidence type="ECO:0000256" key="1">
    <source>
        <dbReference type="ARBA" id="ARBA00005594"/>
    </source>
</evidence>
<dbReference type="InterPro" id="IPR035684">
    <property type="entry name" value="ArgRS_core"/>
</dbReference>
<feature type="domain" description="DALR anticodon binding" evidence="10">
    <location>
        <begin position="451"/>
        <end position="564"/>
    </location>
</feature>
<keyword evidence="2 8" id="KW-0436">Ligase</keyword>
<keyword evidence="5 8" id="KW-0648">Protein biosynthesis</keyword>
<dbReference type="PANTHER" id="PTHR11956">
    <property type="entry name" value="ARGINYL-TRNA SYNTHETASE"/>
    <property type="match status" value="1"/>
</dbReference>
<evidence type="ECO:0000259" key="10">
    <source>
        <dbReference type="SMART" id="SM00836"/>
    </source>
</evidence>
<dbReference type="GO" id="GO:0005737">
    <property type="term" value="C:cytoplasm"/>
    <property type="evidence" value="ECO:0007669"/>
    <property type="project" value="UniProtKB-SubCell"/>
</dbReference>
<dbReference type="InterPro" id="IPR001278">
    <property type="entry name" value="Arg-tRNA-ligase"/>
</dbReference>
<comment type="caution">
    <text evidence="8">Lacks conserved residue(s) required for the propagation of feature annotation.</text>
</comment>
<accession>A0A0S1SWV1</accession>
<dbReference type="Proteomes" id="UP000069135">
    <property type="component" value="Chromosome"/>
</dbReference>
<dbReference type="InterPro" id="IPR005148">
    <property type="entry name" value="Arg-tRNA-synth_N"/>
</dbReference>
<dbReference type="EMBL" id="CP013065">
    <property type="protein sequence ID" value="ALM13303.1"/>
    <property type="molecule type" value="Genomic_DNA"/>
</dbReference>
<evidence type="ECO:0000256" key="7">
    <source>
        <dbReference type="ARBA" id="ARBA00049339"/>
    </source>
</evidence>
<keyword evidence="6 8" id="KW-0030">Aminoacyl-tRNA synthetase</keyword>
<dbReference type="InterPro" id="IPR009080">
    <property type="entry name" value="tRNAsynth_Ia_anticodon-bd"/>
</dbReference>
<dbReference type="AlphaFoldDB" id="A0A0S1SKD6"/>
<dbReference type="HAMAP" id="MF_00123">
    <property type="entry name" value="Arg_tRNA_synth"/>
    <property type="match status" value="1"/>
</dbReference>
<accession>A0A0S1SNY6</accession>
<dbReference type="InterPro" id="IPR036695">
    <property type="entry name" value="Arg-tRNA-synth_N_sf"/>
</dbReference>
<sequence length="564" mass="63514">MFEELAEKARIALCDKYSLKDLTVEWRRPQERSHGDAATTIALQLAKKLQKKPQEVAQVLCDALKASPDTERAEVAGAGYVNVHLKPMALLRELTKTEASCAPQKTRAGEGPVIIDYSQPNIAKPLGVHHILSTVVGQCLCNLHRHLGYNIVGWNYIGDWGTQFGKLAVAWQKWGKGKPVQEHSLDELLELYVRFHAEAEKDEALENEARAVFLRLEQGDKELRAFWAGVVRVTKASLAAIYDRLHVHFDTDIGESFYEDKMQPILEEGRKKKVFVTGEDGALIVEFPEETTLPPFLVQKGDGATLYATRDLAQIRYRIDTYHPQAILYVVDVAQQLYFQQLFATVTRLDWDLPQLEHVLFGRMRFAEKAMSTRKGTVLKLEHVLDEAVVCAKEAIAEHRDSIQTDDEASLAEMMGTGALKYGILSQNRKMDLVFDWKKALSFEGNSAPYLQYTHARAQSVLRQADRAALPRDVAALTDRERALTGVLIEFPDVLQEACTQRMPHTLANYLYHLCQEFNSFYNSEPILKAEAGQKALRLALTALSAQVLKAGAELLTLRVPDRM</sequence>
<dbReference type="Gene3D" id="3.30.1360.70">
    <property type="entry name" value="Arginyl tRNA synthetase N-terminal domain"/>
    <property type="match status" value="1"/>
</dbReference>
<accession>A0A0S1SSL9</accession>
<reference evidence="12 13" key="2">
    <citation type="journal article" date="2016" name="PeerJ">
        <title>Analysis of five complete genome sequences for members of the class Peribacteria in the recently recognized Peregrinibacteria bacterial phylum.</title>
        <authorList>
            <person name="Anantharaman K."/>
            <person name="Brown C.T."/>
            <person name="Burstein D."/>
            <person name="Castelle C.J."/>
            <person name="Probst A.J."/>
            <person name="Thomas B.C."/>
            <person name="Williams K.H."/>
            <person name="Banfield J.F."/>
        </authorList>
    </citation>
    <scope>NUCLEOTIDE SEQUENCE [LARGE SCALE GENOMIC DNA]</scope>
    <source>
        <strain evidence="12">RIFOXYD1_FULL_PER-ii_59_16</strain>
    </source>
</reference>
<dbReference type="GO" id="GO:0006420">
    <property type="term" value="P:arginyl-tRNA aminoacylation"/>
    <property type="evidence" value="ECO:0007669"/>
    <property type="project" value="UniProtKB-UniRule"/>
</dbReference>
<comment type="catalytic activity">
    <reaction evidence="7 8">
        <text>tRNA(Arg) + L-arginine + ATP = L-arginyl-tRNA(Arg) + AMP + diphosphate</text>
        <dbReference type="Rhea" id="RHEA:20301"/>
        <dbReference type="Rhea" id="RHEA-COMP:9658"/>
        <dbReference type="Rhea" id="RHEA-COMP:9673"/>
        <dbReference type="ChEBI" id="CHEBI:30616"/>
        <dbReference type="ChEBI" id="CHEBI:32682"/>
        <dbReference type="ChEBI" id="CHEBI:33019"/>
        <dbReference type="ChEBI" id="CHEBI:78442"/>
        <dbReference type="ChEBI" id="CHEBI:78513"/>
        <dbReference type="ChEBI" id="CHEBI:456215"/>
        <dbReference type="EC" id="6.1.1.19"/>
    </reaction>
</comment>
<comment type="similarity">
    <text evidence="1 8 9">Belongs to the class-I aminoacyl-tRNA synthetase family.</text>
</comment>
<dbReference type="GO" id="GO:0004814">
    <property type="term" value="F:arginine-tRNA ligase activity"/>
    <property type="evidence" value="ECO:0007669"/>
    <property type="project" value="UniProtKB-UniRule"/>
</dbReference>
<dbReference type="PANTHER" id="PTHR11956:SF5">
    <property type="entry name" value="ARGININE--TRNA LIGASE, CYTOPLASMIC"/>
    <property type="match status" value="1"/>
</dbReference>
<reference evidence="13" key="1">
    <citation type="submission" date="2015-10" db="EMBL/GenBank/DDBJ databases">
        <title>Analysis of five complete genome sequences for members of the class Peribacteria in the recently recognized Peregrinibacteria bacterial phylum.</title>
        <authorList>
            <person name="Anantharaman K."/>
            <person name="Brown C.T."/>
            <person name="Burstein D."/>
            <person name="Castelle C.J."/>
            <person name="Probst A.J."/>
            <person name="Thomas B.C."/>
            <person name="Williams K.H."/>
            <person name="Banfield J.F."/>
        </authorList>
    </citation>
    <scope>NUCLEOTIDE SEQUENCE [LARGE SCALE GENOMIC DNA]</scope>
</reference>
<dbReference type="Pfam" id="PF00750">
    <property type="entry name" value="tRNA-synt_1d"/>
    <property type="match status" value="1"/>
</dbReference>
<evidence type="ECO:0000256" key="2">
    <source>
        <dbReference type="ARBA" id="ARBA00022598"/>
    </source>
</evidence>
<dbReference type="PRINTS" id="PR01038">
    <property type="entry name" value="TRNASYNTHARG"/>
</dbReference>
<dbReference type="Pfam" id="PF03485">
    <property type="entry name" value="Arg_tRNA_synt_N"/>
    <property type="match status" value="1"/>
</dbReference>
<feature type="domain" description="Arginyl tRNA synthetase N-terminal" evidence="11">
    <location>
        <begin position="3"/>
        <end position="85"/>
    </location>
</feature>
<evidence type="ECO:0000313" key="13">
    <source>
        <dbReference type="Proteomes" id="UP000069135"/>
    </source>
</evidence>
<dbReference type="Gene3D" id="1.10.730.10">
    <property type="entry name" value="Isoleucyl-tRNA Synthetase, Domain 1"/>
    <property type="match status" value="1"/>
</dbReference>
<evidence type="ECO:0000256" key="4">
    <source>
        <dbReference type="ARBA" id="ARBA00022840"/>
    </source>
</evidence>
<evidence type="ECO:0000256" key="5">
    <source>
        <dbReference type="ARBA" id="ARBA00022917"/>
    </source>
</evidence>
<dbReference type="STRING" id="1735162.PeribacterB2_0623"/>
<dbReference type="GO" id="GO:0005524">
    <property type="term" value="F:ATP binding"/>
    <property type="evidence" value="ECO:0007669"/>
    <property type="project" value="UniProtKB-UniRule"/>
</dbReference>
<evidence type="ECO:0000256" key="6">
    <source>
        <dbReference type="ARBA" id="ARBA00023146"/>
    </source>
</evidence>
<name>A0A0S1SKD6_9BACT</name>
<dbReference type="NCBIfam" id="TIGR00456">
    <property type="entry name" value="argS"/>
    <property type="match status" value="1"/>
</dbReference>
<dbReference type="SMART" id="SM01016">
    <property type="entry name" value="Arg_tRNA_synt_N"/>
    <property type="match status" value="1"/>
</dbReference>
<evidence type="ECO:0000313" key="12">
    <source>
        <dbReference type="EMBL" id="ALM13303.1"/>
    </source>
</evidence>
<dbReference type="EC" id="6.1.1.19" evidence="8"/>
<protein>
    <recommendedName>
        <fullName evidence="8">Arginine--tRNA ligase</fullName>
        <ecNumber evidence="8">6.1.1.19</ecNumber>
    </recommendedName>
    <alternativeName>
        <fullName evidence="8">Arginyl-tRNA synthetase</fullName>
        <shortName evidence="8">ArgRS</shortName>
    </alternativeName>
</protein>
<dbReference type="Pfam" id="PF05746">
    <property type="entry name" value="DALR_1"/>
    <property type="match status" value="1"/>
</dbReference>
<accession>A0A0S1SKD6</accession>
<dbReference type="PATRIC" id="fig|1735161.3.peg.608"/>
<evidence type="ECO:0000256" key="3">
    <source>
        <dbReference type="ARBA" id="ARBA00022741"/>
    </source>
</evidence>
<evidence type="ECO:0000256" key="8">
    <source>
        <dbReference type="HAMAP-Rule" id="MF_00123"/>
    </source>
</evidence>
<dbReference type="SUPFAM" id="SSF55190">
    <property type="entry name" value="Arginyl-tRNA synthetase (ArgRS), N-terminal 'additional' domain"/>
    <property type="match status" value="1"/>
</dbReference>
<organism evidence="12 13">
    <name type="scientific">Candidatus Peribacter riflensis</name>
    <dbReference type="NCBI Taxonomy" id="1735162"/>
    <lineage>
        <taxon>Bacteria</taxon>
        <taxon>Candidatus Peregrinibacteriota</taxon>
        <taxon>Candidatus Peribacteria</taxon>
        <taxon>Candidatus Peribacterales</taxon>
        <taxon>Candidatus Peribacteraceae</taxon>
        <taxon>Candidatus Peribacter</taxon>
    </lineage>
</organism>
<evidence type="ECO:0000256" key="9">
    <source>
        <dbReference type="RuleBase" id="RU363038"/>
    </source>
</evidence>